<name>A0A922M5G0_SPOEX</name>
<dbReference type="Proteomes" id="UP000814243">
    <property type="component" value="Unassembled WGS sequence"/>
</dbReference>
<evidence type="ECO:0000313" key="3">
    <source>
        <dbReference type="Proteomes" id="UP000814243"/>
    </source>
</evidence>
<evidence type="ECO:0000256" key="1">
    <source>
        <dbReference type="SAM" id="MobiDB-lite"/>
    </source>
</evidence>
<accession>A0A922M5G0</accession>
<comment type="caution">
    <text evidence="2">The sequence shown here is derived from an EMBL/GenBank/DDBJ whole genome shotgun (WGS) entry which is preliminary data.</text>
</comment>
<evidence type="ECO:0000313" key="2">
    <source>
        <dbReference type="EMBL" id="KAH9630674.1"/>
    </source>
</evidence>
<feature type="region of interest" description="Disordered" evidence="1">
    <location>
        <begin position="74"/>
        <end position="106"/>
    </location>
</feature>
<dbReference type="EMBL" id="JACEFF010000814">
    <property type="protein sequence ID" value="KAH9630674.1"/>
    <property type="molecule type" value="Genomic_DNA"/>
</dbReference>
<proteinExistence type="predicted"/>
<organism evidence="2 3">
    <name type="scientific">Spodoptera exigua</name>
    <name type="common">Beet armyworm</name>
    <name type="synonym">Noctua fulgens</name>
    <dbReference type="NCBI Taxonomy" id="7107"/>
    <lineage>
        <taxon>Eukaryota</taxon>
        <taxon>Metazoa</taxon>
        <taxon>Ecdysozoa</taxon>
        <taxon>Arthropoda</taxon>
        <taxon>Hexapoda</taxon>
        <taxon>Insecta</taxon>
        <taxon>Pterygota</taxon>
        <taxon>Neoptera</taxon>
        <taxon>Endopterygota</taxon>
        <taxon>Lepidoptera</taxon>
        <taxon>Glossata</taxon>
        <taxon>Ditrysia</taxon>
        <taxon>Noctuoidea</taxon>
        <taxon>Noctuidae</taxon>
        <taxon>Amphipyrinae</taxon>
        <taxon>Spodoptera</taxon>
    </lineage>
</organism>
<protein>
    <submittedName>
        <fullName evidence="2">Uncharacterized protein</fullName>
    </submittedName>
</protein>
<gene>
    <name evidence="2" type="ORF">HF086_003965</name>
</gene>
<reference evidence="2" key="1">
    <citation type="journal article" date="2021" name="G3 (Bethesda)">
        <title>Genome and transcriptome analysis of the beet armyworm Spodoptera exigua reveals targets for pest control. .</title>
        <authorList>
            <person name="Simon S."/>
            <person name="Breeschoten T."/>
            <person name="Jansen H.J."/>
            <person name="Dirks R.P."/>
            <person name="Schranz M.E."/>
            <person name="Ros V.I.D."/>
        </authorList>
    </citation>
    <scope>NUCLEOTIDE SEQUENCE</scope>
    <source>
        <strain evidence="2">TB_SE_WUR_2020</strain>
    </source>
</reference>
<dbReference type="AlphaFoldDB" id="A0A922M5G0"/>
<sequence>MNVERGLQGERGELGGRAARSYEALRAAGGVANSRRAPFALTPPPAARAPSARLMRLPSLQLAAPDMTVTECHRQHLEDSTGHEPPPPAPPDDADVLLGRVLAGER</sequence>